<dbReference type="AlphaFoldDB" id="A0A2P6P929"/>
<reference evidence="1 2" key="1">
    <citation type="journal article" date="2018" name="Nat. Genet.">
        <title>The Rosa genome provides new insights in the design of modern roses.</title>
        <authorList>
            <person name="Bendahmane M."/>
        </authorList>
    </citation>
    <scope>NUCLEOTIDE SEQUENCE [LARGE SCALE GENOMIC DNA]</scope>
    <source>
        <strain evidence="2">cv. Old Blush</strain>
    </source>
</reference>
<proteinExistence type="predicted"/>
<name>A0A2P6P929_ROSCH</name>
<organism evidence="1 2">
    <name type="scientific">Rosa chinensis</name>
    <name type="common">China rose</name>
    <dbReference type="NCBI Taxonomy" id="74649"/>
    <lineage>
        <taxon>Eukaryota</taxon>
        <taxon>Viridiplantae</taxon>
        <taxon>Streptophyta</taxon>
        <taxon>Embryophyta</taxon>
        <taxon>Tracheophyta</taxon>
        <taxon>Spermatophyta</taxon>
        <taxon>Magnoliopsida</taxon>
        <taxon>eudicotyledons</taxon>
        <taxon>Gunneridae</taxon>
        <taxon>Pentapetalae</taxon>
        <taxon>rosids</taxon>
        <taxon>fabids</taxon>
        <taxon>Rosales</taxon>
        <taxon>Rosaceae</taxon>
        <taxon>Rosoideae</taxon>
        <taxon>Rosoideae incertae sedis</taxon>
        <taxon>Rosa</taxon>
    </lineage>
</organism>
<dbReference type="Proteomes" id="UP000238479">
    <property type="component" value="Chromosome 7"/>
</dbReference>
<evidence type="ECO:0000313" key="1">
    <source>
        <dbReference type="EMBL" id="PRQ18441.1"/>
    </source>
</evidence>
<comment type="caution">
    <text evidence="1">The sequence shown here is derived from an EMBL/GenBank/DDBJ whole genome shotgun (WGS) entry which is preliminary data.</text>
</comment>
<protein>
    <submittedName>
        <fullName evidence="1">Uncharacterized protein</fullName>
    </submittedName>
</protein>
<dbReference type="Gramene" id="PRQ18441">
    <property type="protein sequence ID" value="PRQ18441"/>
    <property type="gene ID" value="RchiOBHm_Chr7g0206071"/>
</dbReference>
<gene>
    <name evidence="1" type="ORF">RchiOBHm_Chr7g0206071</name>
</gene>
<keyword evidence="2" id="KW-1185">Reference proteome</keyword>
<dbReference type="EMBL" id="PDCK01000045">
    <property type="protein sequence ID" value="PRQ18441.1"/>
    <property type="molecule type" value="Genomic_DNA"/>
</dbReference>
<accession>A0A2P6P929</accession>
<evidence type="ECO:0000313" key="2">
    <source>
        <dbReference type="Proteomes" id="UP000238479"/>
    </source>
</evidence>
<sequence length="47" mass="5268">MEERGSRRVVHGGEMGLALATEGSSVYDRASALLFCVIKFCHRRQRS</sequence>